<evidence type="ECO:0000256" key="4">
    <source>
        <dbReference type="ARBA" id="ARBA00015486"/>
    </source>
</evidence>
<dbReference type="InterPro" id="IPR036087">
    <property type="entry name" value="Nict_dMeBzImd_PRibTrfase_sf"/>
</dbReference>
<comment type="similarity">
    <text evidence="2">Belongs to the CobT family.</text>
</comment>
<keyword evidence="11" id="KW-1185">Reference proteome</keyword>
<accession>A0ABR6VIV5</accession>
<dbReference type="InterPro" id="IPR003200">
    <property type="entry name" value="Nict_dMeBzImd_PRibTrfase"/>
</dbReference>
<dbReference type="Pfam" id="PF02277">
    <property type="entry name" value="DBI_PRT"/>
    <property type="match status" value="1"/>
</dbReference>
<evidence type="ECO:0000256" key="3">
    <source>
        <dbReference type="ARBA" id="ARBA00011991"/>
    </source>
</evidence>
<protein>
    <recommendedName>
        <fullName evidence="4">Nicotinate-nucleotide--dimethylbenzimidazole phosphoribosyltransferase</fullName>
        <ecNumber evidence="3">2.4.2.21</ecNumber>
    </recommendedName>
    <alternativeName>
        <fullName evidence="8">N(1)-alpha-phosphoribosyltransferase</fullName>
    </alternativeName>
</protein>
<evidence type="ECO:0000256" key="6">
    <source>
        <dbReference type="ARBA" id="ARBA00022676"/>
    </source>
</evidence>
<evidence type="ECO:0000313" key="10">
    <source>
        <dbReference type="EMBL" id="MBC3537185.1"/>
    </source>
</evidence>
<dbReference type="EMBL" id="JACOGK010000021">
    <property type="protein sequence ID" value="MBC3537185.1"/>
    <property type="molecule type" value="Genomic_DNA"/>
</dbReference>
<evidence type="ECO:0000313" key="11">
    <source>
        <dbReference type="Proteomes" id="UP000606870"/>
    </source>
</evidence>
<dbReference type="EC" id="2.4.2.21" evidence="3"/>
<gene>
    <name evidence="10" type="ORF">H8J70_07965</name>
</gene>
<dbReference type="GO" id="GO:0016757">
    <property type="term" value="F:glycosyltransferase activity"/>
    <property type="evidence" value="ECO:0007669"/>
    <property type="project" value="UniProtKB-KW"/>
</dbReference>
<dbReference type="InterPro" id="IPR023195">
    <property type="entry name" value="Nict_dMeBzImd_PRibTrfase_N"/>
</dbReference>
<dbReference type="Gene3D" id="3.40.50.10210">
    <property type="match status" value="1"/>
</dbReference>
<comment type="catalytic activity">
    <reaction evidence="9">
        <text>5,6-dimethylbenzimidazole + nicotinate beta-D-ribonucleotide = alpha-ribazole 5'-phosphate + nicotinate + H(+)</text>
        <dbReference type="Rhea" id="RHEA:11196"/>
        <dbReference type="ChEBI" id="CHEBI:15378"/>
        <dbReference type="ChEBI" id="CHEBI:15890"/>
        <dbReference type="ChEBI" id="CHEBI:32544"/>
        <dbReference type="ChEBI" id="CHEBI:57502"/>
        <dbReference type="ChEBI" id="CHEBI:57918"/>
        <dbReference type="EC" id="2.4.2.21"/>
    </reaction>
</comment>
<evidence type="ECO:0000256" key="5">
    <source>
        <dbReference type="ARBA" id="ARBA00022573"/>
    </source>
</evidence>
<keyword evidence="7" id="KW-0808">Transferase</keyword>
<dbReference type="RefSeq" id="WP_186503403.1">
    <property type="nucleotide sequence ID" value="NZ_JACOGK010000021.1"/>
</dbReference>
<dbReference type="SUPFAM" id="SSF52733">
    <property type="entry name" value="Nicotinate mononucleotide:5,6-dimethylbenzimidazole phosphoribosyltransferase (CobT)"/>
    <property type="match status" value="1"/>
</dbReference>
<evidence type="ECO:0000256" key="7">
    <source>
        <dbReference type="ARBA" id="ARBA00022679"/>
    </source>
</evidence>
<evidence type="ECO:0000256" key="1">
    <source>
        <dbReference type="ARBA" id="ARBA00005049"/>
    </source>
</evidence>
<keyword evidence="5" id="KW-0169">Cobalamin biosynthesis</keyword>
<dbReference type="CDD" id="cd02439">
    <property type="entry name" value="DMB-PRT_CobT"/>
    <property type="match status" value="1"/>
</dbReference>
<dbReference type="Proteomes" id="UP000606870">
    <property type="component" value="Unassembled WGS sequence"/>
</dbReference>
<name>A0ABR6VIV5_9FIRM</name>
<reference evidence="10 11" key="1">
    <citation type="submission" date="2020-08" db="EMBL/GenBank/DDBJ databases">
        <authorList>
            <person name="Liu C."/>
            <person name="Sun Q."/>
        </authorList>
    </citation>
    <scope>NUCLEOTIDE SEQUENCE [LARGE SCALE GENOMIC DNA]</scope>
    <source>
        <strain evidence="10 11">NSJ-59</strain>
    </source>
</reference>
<comment type="pathway">
    <text evidence="1">Nucleoside biosynthesis; alpha-ribazole biosynthesis; alpha-ribazole from 5,6-dimethylbenzimidazole: step 1/2.</text>
</comment>
<keyword evidence="6 10" id="KW-0328">Glycosyltransferase</keyword>
<evidence type="ECO:0000256" key="8">
    <source>
        <dbReference type="ARBA" id="ARBA00030686"/>
    </source>
</evidence>
<evidence type="ECO:0000256" key="9">
    <source>
        <dbReference type="ARBA" id="ARBA00047340"/>
    </source>
</evidence>
<dbReference type="PANTHER" id="PTHR43463:SF1">
    <property type="entry name" value="NICOTINATE-NUCLEOTIDE--DIMETHYLBENZIMIDAZOLE PHOSPHORIBOSYLTRANSFERASE"/>
    <property type="match status" value="1"/>
</dbReference>
<evidence type="ECO:0000256" key="2">
    <source>
        <dbReference type="ARBA" id="ARBA00007110"/>
    </source>
</evidence>
<proteinExistence type="inferred from homology"/>
<sequence>MTFVEEVDERLRNLARPPGSLGLLERQARKAILAWGRWETSFRPKHLIFAADNGVCRSGAVAQLAEITYMQSSHMVAGTSAVTCFCRCNGIPWEVIDVGIDSADSVGLDYKIARGTADFAYGPAMTRDQLEAAFAAGRERVEKAVAEGYNFLSFGEMGIGNTTTSAAVLLGLTRGDVASLTGYGSSHGNFRLALRKQELIRTALTRYAPQLHDGADILQYVGGFDLAALTAAMRACADKGIPFYIDGFITAAALAAAVQLQPDVRDYALPSHMSKEPGMSAALRYAGFDEYDVPLWADLSLGEGTGAVLAVTLLRSLFYAIWHMDTLDGINADAARRHEEQKGGMDHGN</sequence>
<dbReference type="PANTHER" id="PTHR43463">
    <property type="entry name" value="NICOTINATE-NUCLEOTIDE--DIMETHYLBENZIMIDAZOLE PHOSPHORIBOSYLTRANSFERASE"/>
    <property type="match status" value="1"/>
</dbReference>
<comment type="caution">
    <text evidence="10">The sequence shown here is derived from an EMBL/GenBank/DDBJ whole genome shotgun (WGS) entry which is preliminary data.</text>
</comment>
<organism evidence="10 11">
    <name type="scientific">Megasphaera hominis</name>
    <dbReference type="NCBI Taxonomy" id="159836"/>
    <lineage>
        <taxon>Bacteria</taxon>
        <taxon>Bacillati</taxon>
        <taxon>Bacillota</taxon>
        <taxon>Negativicutes</taxon>
        <taxon>Veillonellales</taxon>
        <taxon>Veillonellaceae</taxon>
        <taxon>Megasphaera</taxon>
    </lineage>
</organism>
<dbReference type="Gene3D" id="1.10.1610.10">
    <property type="match status" value="1"/>
</dbReference>